<organism evidence="1 2">
    <name type="scientific">Alligator mississippiensis</name>
    <name type="common">American alligator</name>
    <dbReference type="NCBI Taxonomy" id="8496"/>
    <lineage>
        <taxon>Eukaryota</taxon>
        <taxon>Metazoa</taxon>
        <taxon>Chordata</taxon>
        <taxon>Craniata</taxon>
        <taxon>Vertebrata</taxon>
        <taxon>Euteleostomi</taxon>
        <taxon>Archelosauria</taxon>
        <taxon>Archosauria</taxon>
        <taxon>Crocodylia</taxon>
        <taxon>Alligatoridae</taxon>
        <taxon>Alligatorinae</taxon>
        <taxon>Alligator</taxon>
    </lineage>
</organism>
<name>A0A151N335_ALLMI</name>
<dbReference type="Proteomes" id="UP000050525">
    <property type="component" value="Unassembled WGS sequence"/>
</dbReference>
<evidence type="ECO:0000313" key="1">
    <source>
        <dbReference type="EMBL" id="KYO31211.1"/>
    </source>
</evidence>
<accession>A0A151N335</accession>
<dbReference type="AlphaFoldDB" id="A0A151N335"/>
<protein>
    <submittedName>
        <fullName evidence="1">Uncharacterized protein</fullName>
    </submittedName>
</protein>
<gene>
    <name evidence="1" type="ORF">Y1Q_0016537</name>
</gene>
<reference evidence="1 2" key="1">
    <citation type="journal article" date="2012" name="Genome Biol.">
        <title>Sequencing three crocodilian genomes to illuminate the evolution of archosaurs and amniotes.</title>
        <authorList>
            <person name="St John J.A."/>
            <person name="Braun E.L."/>
            <person name="Isberg S.R."/>
            <person name="Miles L.G."/>
            <person name="Chong A.Y."/>
            <person name="Gongora J."/>
            <person name="Dalzell P."/>
            <person name="Moran C."/>
            <person name="Bed'hom B."/>
            <person name="Abzhanov A."/>
            <person name="Burgess S.C."/>
            <person name="Cooksey A.M."/>
            <person name="Castoe T.A."/>
            <person name="Crawford N.G."/>
            <person name="Densmore L.D."/>
            <person name="Drew J.C."/>
            <person name="Edwards S.V."/>
            <person name="Faircloth B.C."/>
            <person name="Fujita M.K."/>
            <person name="Greenwold M.J."/>
            <person name="Hoffmann F.G."/>
            <person name="Howard J.M."/>
            <person name="Iguchi T."/>
            <person name="Janes D.E."/>
            <person name="Khan S.Y."/>
            <person name="Kohno S."/>
            <person name="de Koning A.J."/>
            <person name="Lance S.L."/>
            <person name="McCarthy F.M."/>
            <person name="McCormack J.E."/>
            <person name="Merchant M.E."/>
            <person name="Peterson D.G."/>
            <person name="Pollock D.D."/>
            <person name="Pourmand N."/>
            <person name="Raney B.J."/>
            <person name="Roessler K.A."/>
            <person name="Sanford J.R."/>
            <person name="Sawyer R.H."/>
            <person name="Schmidt C.J."/>
            <person name="Triplett E.W."/>
            <person name="Tuberville T.D."/>
            <person name="Venegas-Anaya M."/>
            <person name="Howard J.T."/>
            <person name="Jarvis E.D."/>
            <person name="Guillette L.J.Jr."/>
            <person name="Glenn T.C."/>
            <person name="Green R.E."/>
            <person name="Ray D.A."/>
        </authorList>
    </citation>
    <scope>NUCLEOTIDE SEQUENCE [LARGE SCALE GENOMIC DNA]</scope>
    <source>
        <strain evidence="1">KSC_2009_1</strain>
    </source>
</reference>
<dbReference type="EMBL" id="AKHW03004113">
    <property type="protein sequence ID" value="KYO31211.1"/>
    <property type="molecule type" value="Genomic_DNA"/>
</dbReference>
<proteinExistence type="predicted"/>
<evidence type="ECO:0000313" key="2">
    <source>
        <dbReference type="Proteomes" id="UP000050525"/>
    </source>
</evidence>
<keyword evidence="2" id="KW-1185">Reference proteome</keyword>
<comment type="caution">
    <text evidence="1">The sequence shown here is derived from an EMBL/GenBank/DDBJ whole genome shotgun (WGS) entry which is preliminary data.</text>
</comment>
<sequence length="72" mass="7747">MPSKEQLDPGCFPKEEGFWETGAQDGDVTQLRMLSVEYSKLPPCPAALGKEAECHHLASVARVGQSAVLNSC</sequence>